<accession>A0A1I2QFH5</accession>
<dbReference type="InterPro" id="IPR003791">
    <property type="entry name" value="UPF0178"/>
</dbReference>
<dbReference type="AlphaFoldDB" id="A0A1I2QFH5"/>
<protein>
    <recommendedName>
        <fullName evidence="2">UPF0178 protein SAMN05660649_01139</fullName>
    </recommendedName>
</protein>
<comment type="similarity">
    <text evidence="1 2">Belongs to the UPF0178 family.</text>
</comment>
<dbReference type="OrthoDB" id="9798918at2"/>
<organism evidence="3 4">
    <name type="scientific">Desulfotruncus arcticus DSM 17038</name>
    <dbReference type="NCBI Taxonomy" id="1121424"/>
    <lineage>
        <taxon>Bacteria</taxon>
        <taxon>Bacillati</taxon>
        <taxon>Bacillota</taxon>
        <taxon>Clostridia</taxon>
        <taxon>Eubacteriales</taxon>
        <taxon>Desulfallaceae</taxon>
        <taxon>Desulfotruncus</taxon>
    </lineage>
</organism>
<gene>
    <name evidence="3" type="ORF">SAMN05660649_01139</name>
</gene>
<evidence type="ECO:0000313" key="4">
    <source>
        <dbReference type="Proteomes" id="UP000199337"/>
    </source>
</evidence>
<dbReference type="Proteomes" id="UP000199337">
    <property type="component" value="Unassembled WGS sequence"/>
</dbReference>
<dbReference type="EMBL" id="FOOX01000003">
    <property type="protein sequence ID" value="SFG24997.1"/>
    <property type="molecule type" value="Genomic_DNA"/>
</dbReference>
<name>A0A1I2QFH5_9FIRM</name>
<evidence type="ECO:0000256" key="1">
    <source>
        <dbReference type="ARBA" id="ARBA00008522"/>
    </source>
</evidence>
<dbReference type="PANTHER" id="PTHR35146">
    <property type="entry name" value="UPF0178 PROTEIN YAII"/>
    <property type="match status" value="1"/>
</dbReference>
<dbReference type="RefSeq" id="WP_092469566.1">
    <property type="nucleotide sequence ID" value="NZ_FOOX01000003.1"/>
</dbReference>
<keyword evidence="4" id="KW-1185">Reference proteome</keyword>
<dbReference type="STRING" id="341036.SAMN05660649_01139"/>
<sequence length="149" mass="16529">MKIIIDADACPKQVLQICAQAARKYGILLHTVASFNHNIISHHHTTVGNGPQETDLAVINMTQAGDIVITQDWGLAALVLGKNAAAVSPAGRIYRPDTIEFLLEEREIKARLRRGGGRTKGPRKRKTNDDERFAAALHKVIREQKELFQ</sequence>
<dbReference type="Pfam" id="PF02639">
    <property type="entry name" value="DUF188"/>
    <property type="match status" value="1"/>
</dbReference>
<dbReference type="PANTHER" id="PTHR35146:SF1">
    <property type="entry name" value="UPF0178 PROTEIN YAII"/>
    <property type="match status" value="1"/>
</dbReference>
<evidence type="ECO:0000313" key="3">
    <source>
        <dbReference type="EMBL" id="SFG24997.1"/>
    </source>
</evidence>
<evidence type="ECO:0000256" key="2">
    <source>
        <dbReference type="HAMAP-Rule" id="MF_00489"/>
    </source>
</evidence>
<dbReference type="HAMAP" id="MF_00489">
    <property type="entry name" value="UPF0178"/>
    <property type="match status" value="1"/>
</dbReference>
<reference evidence="4" key="1">
    <citation type="submission" date="2016-10" db="EMBL/GenBank/DDBJ databases">
        <authorList>
            <person name="Varghese N."/>
            <person name="Submissions S."/>
        </authorList>
    </citation>
    <scope>NUCLEOTIDE SEQUENCE [LARGE SCALE GENOMIC DNA]</scope>
    <source>
        <strain evidence="4">DSM 17038</strain>
    </source>
</reference>
<proteinExistence type="inferred from homology"/>